<name>A0A3Q7G2P1_SOLLC</name>
<evidence type="ECO:0000313" key="1">
    <source>
        <dbReference type="EnsemblPlants" id="Solyc04g028440.1.1.1"/>
    </source>
</evidence>
<dbReference type="Proteomes" id="UP000004994">
    <property type="component" value="Chromosome 4"/>
</dbReference>
<dbReference type="EnsemblPlants" id="Solyc04g028440.1.1">
    <property type="protein sequence ID" value="Solyc04g028440.1.1.1"/>
    <property type="gene ID" value="Solyc04g028440.1"/>
</dbReference>
<evidence type="ECO:0000313" key="2">
    <source>
        <dbReference type="Proteomes" id="UP000004994"/>
    </source>
</evidence>
<dbReference type="Gramene" id="Solyc04g028440.1.1">
    <property type="protein sequence ID" value="Solyc04g028440.1.1.1"/>
    <property type="gene ID" value="Solyc04g028440.1"/>
</dbReference>
<proteinExistence type="predicted"/>
<reference evidence="1" key="2">
    <citation type="submission" date="2019-01" db="UniProtKB">
        <authorList>
            <consortium name="EnsemblPlants"/>
        </authorList>
    </citation>
    <scope>IDENTIFICATION</scope>
    <source>
        <strain evidence="1">cv. Heinz 1706</strain>
    </source>
</reference>
<dbReference type="AlphaFoldDB" id="A0A3Q7G2P1"/>
<sequence length="66" mass="7806">MLYLFYHTNRPLIHLPSLFQGDPPHQRLLHCSNWRNNTSLLLHWGDPCPLRLLAKIDQTTATRLLF</sequence>
<dbReference type="PaxDb" id="4081-Solyc04g028440.1.1"/>
<accession>A0A3Q7G2P1</accession>
<protein>
    <submittedName>
        <fullName evidence="1">Uncharacterized protein</fullName>
    </submittedName>
</protein>
<organism evidence="1">
    <name type="scientific">Solanum lycopersicum</name>
    <name type="common">Tomato</name>
    <name type="synonym">Lycopersicon esculentum</name>
    <dbReference type="NCBI Taxonomy" id="4081"/>
    <lineage>
        <taxon>Eukaryota</taxon>
        <taxon>Viridiplantae</taxon>
        <taxon>Streptophyta</taxon>
        <taxon>Embryophyta</taxon>
        <taxon>Tracheophyta</taxon>
        <taxon>Spermatophyta</taxon>
        <taxon>Magnoliopsida</taxon>
        <taxon>eudicotyledons</taxon>
        <taxon>Gunneridae</taxon>
        <taxon>Pentapetalae</taxon>
        <taxon>asterids</taxon>
        <taxon>lamiids</taxon>
        <taxon>Solanales</taxon>
        <taxon>Solanaceae</taxon>
        <taxon>Solanoideae</taxon>
        <taxon>Solaneae</taxon>
        <taxon>Solanum</taxon>
        <taxon>Solanum subgen. Lycopersicon</taxon>
    </lineage>
</organism>
<dbReference type="InParanoid" id="A0A3Q7G2P1"/>
<keyword evidence="2" id="KW-1185">Reference proteome</keyword>
<reference evidence="1" key="1">
    <citation type="journal article" date="2012" name="Nature">
        <title>The tomato genome sequence provides insights into fleshy fruit evolution.</title>
        <authorList>
            <consortium name="Tomato Genome Consortium"/>
        </authorList>
    </citation>
    <scope>NUCLEOTIDE SEQUENCE [LARGE SCALE GENOMIC DNA]</scope>
    <source>
        <strain evidence="1">cv. Heinz 1706</strain>
    </source>
</reference>